<organism evidence="3 4">
    <name type="scientific">Tanacetum coccineum</name>
    <dbReference type="NCBI Taxonomy" id="301880"/>
    <lineage>
        <taxon>Eukaryota</taxon>
        <taxon>Viridiplantae</taxon>
        <taxon>Streptophyta</taxon>
        <taxon>Embryophyta</taxon>
        <taxon>Tracheophyta</taxon>
        <taxon>Spermatophyta</taxon>
        <taxon>Magnoliopsida</taxon>
        <taxon>eudicotyledons</taxon>
        <taxon>Gunneridae</taxon>
        <taxon>Pentapetalae</taxon>
        <taxon>asterids</taxon>
        <taxon>campanulids</taxon>
        <taxon>Asterales</taxon>
        <taxon>Asteraceae</taxon>
        <taxon>Asteroideae</taxon>
        <taxon>Anthemideae</taxon>
        <taxon>Anthemidinae</taxon>
        <taxon>Tanacetum</taxon>
    </lineage>
</organism>
<reference evidence="3" key="1">
    <citation type="journal article" date="2022" name="Int. J. Mol. Sci.">
        <title>Draft Genome of Tanacetum Coccineum: Genomic Comparison of Closely Related Tanacetum-Family Plants.</title>
        <authorList>
            <person name="Yamashiro T."/>
            <person name="Shiraishi A."/>
            <person name="Nakayama K."/>
            <person name="Satake H."/>
        </authorList>
    </citation>
    <scope>NUCLEOTIDE SEQUENCE</scope>
</reference>
<evidence type="ECO:0000259" key="2">
    <source>
        <dbReference type="Pfam" id="PF07727"/>
    </source>
</evidence>
<protein>
    <submittedName>
        <fullName evidence="3">Retrovirus-related pol polyprotein from transposon TNT 1-94</fullName>
    </submittedName>
</protein>
<dbReference type="Proteomes" id="UP001151760">
    <property type="component" value="Unassembled WGS sequence"/>
</dbReference>
<comment type="caution">
    <text evidence="3">The sequence shown here is derived from an EMBL/GenBank/DDBJ whole genome shotgun (WGS) entry which is preliminary data.</text>
</comment>
<reference evidence="3" key="2">
    <citation type="submission" date="2022-01" db="EMBL/GenBank/DDBJ databases">
        <authorList>
            <person name="Yamashiro T."/>
            <person name="Shiraishi A."/>
            <person name="Satake H."/>
            <person name="Nakayama K."/>
        </authorList>
    </citation>
    <scope>NUCLEOTIDE SEQUENCE</scope>
</reference>
<dbReference type="InterPro" id="IPR013103">
    <property type="entry name" value="RVT_2"/>
</dbReference>
<evidence type="ECO:0000256" key="1">
    <source>
        <dbReference type="SAM" id="Coils"/>
    </source>
</evidence>
<keyword evidence="1" id="KW-0175">Coiled coil</keyword>
<dbReference type="EMBL" id="BQNB010013526">
    <property type="protein sequence ID" value="GJT17062.1"/>
    <property type="molecule type" value="Genomic_DNA"/>
</dbReference>
<name>A0ABQ5BT59_9ASTR</name>
<keyword evidence="4" id="KW-1185">Reference proteome</keyword>
<gene>
    <name evidence="3" type="ORF">Tco_0875768</name>
</gene>
<evidence type="ECO:0000313" key="3">
    <source>
        <dbReference type="EMBL" id="GJT17062.1"/>
    </source>
</evidence>
<dbReference type="Pfam" id="PF07727">
    <property type="entry name" value="RVT_2"/>
    <property type="match status" value="1"/>
</dbReference>
<evidence type="ECO:0000313" key="4">
    <source>
        <dbReference type="Proteomes" id="UP001151760"/>
    </source>
</evidence>
<feature type="domain" description="Reverse transcriptase Ty1/copia-type" evidence="2">
    <location>
        <begin position="11"/>
        <end position="72"/>
    </location>
</feature>
<proteinExistence type="predicted"/>
<sequence>MQKELNQSIANDIWELVPQPRNMTIIGTKWVFRNKLDENGVISRNKARLVAQGYNQQEGIDYDETYAQLLDLSLGLKSFWDKDSLGAQEDASKKGRSFEDIDKDAEIWKIGENQREGKVDDKMRLVLGVEDSDASYNSSYTAGVGYKGKAIMIKPEVLLKKKDQVTLDEEMARNLEAQLQAKLIEEERLARKNEEEANIALIKSWDIHSKKQKTDENEEVEVDNEGELKKHMVTVKDDDIAIDAIPLATKPPVIVEYKLIREGIMGHYQLIRADGSFKIYSSMIRMLQGIDREDLHTL</sequence>
<accession>A0ABQ5BT59</accession>
<feature type="coiled-coil region" evidence="1">
    <location>
        <begin position="167"/>
        <end position="196"/>
    </location>
</feature>